<protein>
    <submittedName>
        <fullName evidence="8">U3 small nucleolar RNA-associated protein 6</fullName>
    </submittedName>
</protein>
<accession>A0ABR0STU5</accession>
<evidence type="ECO:0000256" key="2">
    <source>
        <dbReference type="ARBA" id="ARBA00010734"/>
    </source>
</evidence>
<proteinExistence type="inferred from homology"/>
<evidence type="ECO:0000256" key="6">
    <source>
        <dbReference type="SAM" id="MobiDB-lite"/>
    </source>
</evidence>
<keyword evidence="3" id="KW-0698">rRNA processing</keyword>
<sequence length="395" mass="45073">MAGVAEKARFYLERSVPQLREWEEKELFTKEEIRSIVKKRNDFEHKILSPGNLPSEWASYAQWEQSLESLRSKRCKRLKIRHLESAHAGQGRVLAIYDRGVNRHPGSAALWREYLAYTAHVNAAKRWRKTMTKALRMMPKNPDMWVTAGRRYASNGDMASARSFFMRGCRFCTKDCTLWVEYARSEMEWLEKIEKKNAKNGGKTIAPPPPANDDDELRLLDSDDEDEEGLPEPSRAEAKVIDKSASQQLQNSPAMDGAIPMAIFEISRKQTFYKPEVAETFFFMFASFQGLSVQSKISQHVLDAMDEQFPNDPSTCNCHLQQPILGVSPYTAEFPRSLGQVLSKLGSYLEATTDRNALEQKTLAWIDGYLGLQNLDEDIRSVLEYARGKLEVSNA</sequence>
<dbReference type="Gene3D" id="1.25.40.10">
    <property type="entry name" value="Tetratricopeptide repeat domain"/>
    <property type="match status" value="1"/>
</dbReference>
<evidence type="ECO:0000313" key="9">
    <source>
        <dbReference type="Proteomes" id="UP001338125"/>
    </source>
</evidence>
<dbReference type="SMART" id="SM00386">
    <property type="entry name" value="HAT"/>
    <property type="match status" value="3"/>
</dbReference>
<feature type="region of interest" description="Disordered" evidence="6">
    <location>
        <begin position="199"/>
        <end position="218"/>
    </location>
</feature>
<dbReference type="InterPro" id="IPR003107">
    <property type="entry name" value="HAT"/>
</dbReference>
<dbReference type="PANTHER" id="PTHR23271:SF1">
    <property type="entry name" value="U3 SMALL NUCLEOLAR RNA-ASSOCIATED PROTEIN 6 HOMOLOG"/>
    <property type="match status" value="1"/>
</dbReference>
<keyword evidence="9" id="KW-1185">Reference proteome</keyword>
<dbReference type="EMBL" id="JAVFKD010000004">
    <property type="protein sequence ID" value="KAK5995576.1"/>
    <property type="molecule type" value="Genomic_DNA"/>
</dbReference>
<comment type="similarity">
    <text evidence="2">Belongs to the UTP6 family.</text>
</comment>
<comment type="subcellular location">
    <subcellularLocation>
        <location evidence="1">Nucleus</location>
        <location evidence="1">Nucleolus</location>
    </subcellularLocation>
</comment>
<dbReference type="InterPro" id="IPR011990">
    <property type="entry name" value="TPR-like_helical_dom_sf"/>
</dbReference>
<evidence type="ECO:0000259" key="7">
    <source>
        <dbReference type="Pfam" id="PF08640"/>
    </source>
</evidence>
<dbReference type="PANTHER" id="PTHR23271">
    <property type="entry name" value="HEPATOCELLULAR CARCINOMA-ASSOCIATED ANTIGEN 66"/>
    <property type="match status" value="1"/>
</dbReference>
<evidence type="ECO:0000313" key="8">
    <source>
        <dbReference type="EMBL" id="KAK5995576.1"/>
    </source>
</evidence>
<dbReference type="SUPFAM" id="SSF48452">
    <property type="entry name" value="TPR-like"/>
    <property type="match status" value="1"/>
</dbReference>
<dbReference type="Proteomes" id="UP001338125">
    <property type="component" value="Unassembled WGS sequence"/>
</dbReference>
<evidence type="ECO:0000256" key="1">
    <source>
        <dbReference type="ARBA" id="ARBA00004604"/>
    </source>
</evidence>
<feature type="domain" description="U3 small nucleolar RNA-associated protein 6 N-terminal" evidence="7">
    <location>
        <begin position="12"/>
        <end position="86"/>
    </location>
</feature>
<dbReference type="Pfam" id="PF08640">
    <property type="entry name" value="U3_assoc_6"/>
    <property type="match status" value="1"/>
</dbReference>
<evidence type="ECO:0000256" key="4">
    <source>
        <dbReference type="ARBA" id="ARBA00022737"/>
    </source>
</evidence>
<name>A0ABR0STU5_9HYPO</name>
<keyword evidence="5" id="KW-0539">Nucleus</keyword>
<keyword evidence="4" id="KW-0677">Repeat</keyword>
<comment type="caution">
    <text evidence="8">The sequence shown here is derived from an EMBL/GenBank/DDBJ whole genome shotgun (WGS) entry which is preliminary data.</text>
</comment>
<evidence type="ECO:0000256" key="5">
    <source>
        <dbReference type="ARBA" id="ARBA00023242"/>
    </source>
</evidence>
<dbReference type="InterPro" id="IPR013949">
    <property type="entry name" value="Utp6"/>
</dbReference>
<evidence type="ECO:0000256" key="3">
    <source>
        <dbReference type="ARBA" id="ARBA00022552"/>
    </source>
</evidence>
<gene>
    <name evidence="8" type="ORF">PT974_03989</name>
</gene>
<reference evidence="8 9" key="1">
    <citation type="submission" date="2024-01" db="EMBL/GenBank/DDBJ databases">
        <title>Complete genome of Cladobotryum mycophilum ATHUM6906.</title>
        <authorList>
            <person name="Christinaki A.C."/>
            <person name="Myridakis A.I."/>
            <person name="Kouvelis V.N."/>
        </authorList>
    </citation>
    <scope>NUCLEOTIDE SEQUENCE [LARGE SCALE GENOMIC DNA]</scope>
    <source>
        <strain evidence="8 9">ATHUM6906</strain>
    </source>
</reference>
<organism evidence="8 9">
    <name type="scientific">Cladobotryum mycophilum</name>
    <dbReference type="NCBI Taxonomy" id="491253"/>
    <lineage>
        <taxon>Eukaryota</taxon>
        <taxon>Fungi</taxon>
        <taxon>Dikarya</taxon>
        <taxon>Ascomycota</taxon>
        <taxon>Pezizomycotina</taxon>
        <taxon>Sordariomycetes</taxon>
        <taxon>Hypocreomycetidae</taxon>
        <taxon>Hypocreales</taxon>
        <taxon>Hypocreaceae</taxon>
        <taxon>Cladobotryum</taxon>
    </lineage>
</organism>
<dbReference type="InterPro" id="IPR055347">
    <property type="entry name" value="UTP6_N"/>
</dbReference>